<sequence>MHYVLREDSFNTIQQPKRGRFSFIPGILFFVMIGWGVAAIAHNKAAFSEPGRAARSAHASIAGIPLRPIPEAALSPEAAQGVMREKGLFDARRNPAGRGVSHQYEAHKNGTVVYDHVSDLTWQQAGSLKEMNYRDAKDYISALNKERFAGYHDWRLPTLEEAISLVEPARKVGDLHINPVFDPCQKRIWTSDFRKAGMAWAVWFDTAFCDYAYTDNNIKHSVRTVRTGR</sequence>
<dbReference type="EMBL" id="AYTS01000142">
    <property type="protein sequence ID" value="OOP55463.1"/>
    <property type="molecule type" value="Genomic_DNA"/>
</dbReference>
<keyword evidence="1" id="KW-0812">Transmembrane</keyword>
<evidence type="ECO:0000313" key="4">
    <source>
        <dbReference type="Proteomes" id="UP000189681"/>
    </source>
</evidence>
<protein>
    <recommendedName>
        <fullName evidence="2">Lcl C-terminal domain-containing protein</fullName>
    </recommendedName>
</protein>
<feature type="domain" description="Lcl C-terminal" evidence="2">
    <location>
        <begin position="112"/>
        <end position="226"/>
    </location>
</feature>
<comment type="caution">
    <text evidence="3">The sequence shown here is derived from an EMBL/GenBank/DDBJ whole genome shotgun (WGS) entry which is preliminary data.</text>
</comment>
<accession>A0A1V4AQR2</accession>
<organism evidence="3 4">
    <name type="scientific">Candidatus Brocadia carolinensis</name>
    <dbReference type="NCBI Taxonomy" id="1004156"/>
    <lineage>
        <taxon>Bacteria</taxon>
        <taxon>Pseudomonadati</taxon>
        <taxon>Planctomycetota</taxon>
        <taxon>Candidatus Brocadiia</taxon>
        <taxon>Candidatus Brocadiales</taxon>
        <taxon>Candidatus Brocadiaceae</taxon>
        <taxon>Candidatus Brocadia</taxon>
    </lineage>
</organism>
<gene>
    <name evidence="3" type="ORF">AYP45_14535</name>
</gene>
<dbReference type="AlphaFoldDB" id="A0A1V4AQR2"/>
<evidence type="ECO:0000256" key="1">
    <source>
        <dbReference type="SAM" id="Phobius"/>
    </source>
</evidence>
<dbReference type="STRING" id="1004156.AYP45_14535"/>
<evidence type="ECO:0000259" key="2">
    <source>
        <dbReference type="Pfam" id="PF07603"/>
    </source>
</evidence>
<feature type="transmembrane region" description="Helical" evidence="1">
    <location>
        <begin position="21"/>
        <end position="41"/>
    </location>
</feature>
<name>A0A1V4AQR2_9BACT</name>
<evidence type="ECO:0000313" key="3">
    <source>
        <dbReference type="EMBL" id="OOP55463.1"/>
    </source>
</evidence>
<keyword evidence="1" id="KW-0472">Membrane</keyword>
<dbReference type="Pfam" id="PF07603">
    <property type="entry name" value="Lcl_C"/>
    <property type="match status" value="1"/>
</dbReference>
<dbReference type="InterPro" id="IPR011460">
    <property type="entry name" value="Lcl_C"/>
</dbReference>
<reference evidence="3 4" key="1">
    <citation type="journal article" date="2017" name="Water Res.">
        <title>Discovery and metagenomic analysis of an anammox bacterial enrichment related to Candidatus "Brocadia caroliniensis" in a full-scale glycerol-fed nitritation-denitritation separate centrate treatment process.</title>
        <authorList>
            <person name="Park H."/>
            <person name="Brotto A.C."/>
            <person name="van Loosdrecht M.C."/>
            <person name="Chandran K."/>
        </authorList>
    </citation>
    <scope>NUCLEOTIDE SEQUENCE [LARGE SCALE GENOMIC DNA]</scope>
    <source>
        <strain evidence="3">26THWARD</strain>
    </source>
</reference>
<dbReference type="Proteomes" id="UP000189681">
    <property type="component" value="Unassembled WGS sequence"/>
</dbReference>
<keyword evidence="1" id="KW-1133">Transmembrane helix</keyword>
<proteinExistence type="predicted"/>